<dbReference type="InterPro" id="IPR050213">
    <property type="entry name" value="GST_superfamily"/>
</dbReference>
<dbReference type="Gene3D" id="3.40.30.10">
    <property type="entry name" value="Glutaredoxin"/>
    <property type="match status" value="1"/>
</dbReference>
<dbReference type="SUPFAM" id="SSF47616">
    <property type="entry name" value="GST C-terminal domain-like"/>
    <property type="match status" value="1"/>
</dbReference>
<feature type="region of interest" description="Disordered" evidence="1">
    <location>
        <begin position="1"/>
        <end position="29"/>
    </location>
</feature>
<protein>
    <recommendedName>
        <fullName evidence="5">GST C-terminal domain-containing protein</fullName>
    </recommendedName>
</protein>
<dbReference type="GO" id="GO:0004364">
    <property type="term" value="F:glutathione transferase activity"/>
    <property type="evidence" value="ECO:0007669"/>
    <property type="project" value="TreeGrafter"/>
</dbReference>
<dbReference type="InterPro" id="IPR004046">
    <property type="entry name" value="GST_C"/>
</dbReference>
<dbReference type="Gene3D" id="1.20.1050.10">
    <property type="match status" value="1"/>
</dbReference>
<dbReference type="PROSITE" id="PS50405">
    <property type="entry name" value="GST_CTER"/>
    <property type="match status" value="1"/>
</dbReference>
<accession>A0A7S4VWG7</accession>
<name>A0A7S4VWG7_9STRA</name>
<proteinExistence type="predicted"/>
<evidence type="ECO:0000256" key="1">
    <source>
        <dbReference type="SAM" id="MobiDB-lite"/>
    </source>
</evidence>
<dbReference type="GO" id="GO:0006749">
    <property type="term" value="P:glutathione metabolic process"/>
    <property type="evidence" value="ECO:0007669"/>
    <property type="project" value="TreeGrafter"/>
</dbReference>
<gene>
    <name evidence="4" type="ORF">DBRI00130_LOCUS14800</name>
</gene>
<dbReference type="Pfam" id="PF14497">
    <property type="entry name" value="GST_C_3"/>
    <property type="match status" value="1"/>
</dbReference>
<evidence type="ECO:0000259" key="2">
    <source>
        <dbReference type="PROSITE" id="PS50404"/>
    </source>
</evidence>
<dbReference type="AlphaFoldDB" id="A0A7S4VWG7"/>
<dbReference type="PANTHER" id="PTHR11571">
    <property type="entry name" value="GLUTATHIONE S-TRANSFERASE"/>
    <property type="match status" value="1"/>
</dbReference>
<evidence type="ECO:0008006" key="5">
    <source>
        <dbReference type="Google" id="ProtNLM"/>
    </source>
</evidence>
<dbReference type="EMBL" id="HBNS01018548">
    <property type="protein sequence ID" value="CAE4606979.1"/>
    <property type="molecule type" value="Transcribed_RNA"/>
</dbReference>
<dbReference type="InterPro" id="IPR036282">
    <property type="entry name" value="Glutathione-S-Trfase_C_sf"/>
</dbReference>
<feature type="domain" description="GST N-terminal" evidence="2">
    <location>
        <begin position="34"/>
        <end position="116"/>
    </location>
</feature>
<evidence type="ECO:0000313" key="4">
    <source>
        <dbReference type="EMBL" id="CAE4606979.1"/>
    </source>
</evidence>
<organism evidence="4">
    <name type="scientific">Ditylum brightwellii</name>
    <dbReference type="NCBI Taxonomy" id="49249"/>
    <lineage>
        <taxon>Eukaryota</taxon>
        <taxon>Sar</taxon>
        <taxon>Stramenopiles</taxon>
        <taxon>Ochrophyta</taxon>
        <taxon>Bacillariophyta</taxon>
        <taxon>Mediophyceae</taxon>
        <taxon>Lithodesmiophycidae</taxon>
        <taxon>Lithodesmiales</taxon>
        <taxon>Lithodesmiaceae</taxon>
        <taxon>Ditylum</taxon>
    </lineage>
</organism>
<evidence type="ECO:0000259" key="3">
    <source>
        <dbReference type="PROSITE" id="PS50405"/>
    </source>
</evidence>
<feature type="compositionally biased region" description="Low complexity" evidence="1">
    <location>
        <begin position="17"/>
        <end position="26"/>
    </location>
</feature>
<feature type="domain" description="GST C-terminal" evidence="3">
    <location>
        <begin position="118"/>
        <end position="247"/>
    </location>
</feature>
<sequence length="272" mass="30193">MFSFLFSGGKNGDDQTPPDNAAAAPQCPAPPSDHKWEITYFAHRGRADLALILLKLAGEDVNVRWIIWATFVALRDECNAFPFRYLPTMLHEESGQVISESKALARLGAKVAKLIPDDPVIAAQADSFVDRLMDMKTTQFYVPGTPSDLVEQCRVQLEATCNALKAVMAMQEGDSDWLLGDKMCWADVSLFVEVDGLSLWDPELMAWFETAFPKLHQIVERVRSLPAVTKLLNDTEWSKGASWPPNFSYGPGSKCGCVRKGPCVIFDTVVIY</sequence>
<dbReference type="InterPro" id="IPR010987">
    <property type="entry name" value="Glutathione-S-Trfase_C-like"/>
</dbReference>
<dbReference type="InterPro" id="IPR004045">
    <property type="entry name" value="Glutathione_S-Trfase_N"/>
</dbReference>
<reference evidence="4" key="1">
    <citation type="submission" date="2021-01" db="EMBL/GenBank/DDBJ databases">
        <authorList>
            <person name="Corre E."/>
            <person name="Pelletier E."/>
            <person name="Niang G."/>
            <person name="Scheremetjew M."/>
            <person name="Finn R."/>
            <person name="Kale V."/>
            <person name="Holt S."/>
            <person name="Cochrane G."/>
            <person name="Meng A."/>
            <person name="Brown T."/>
            <person name="Cohen L."/>
        </authorList>
    </citation>
    <scope>NUCLEOTIDE SEQUENCE</scope>
    <source>
        <strain evidence="4">GSO104</strain>
    </source>
</reference>
<dbReference type="PROSITE" id="PS50404">
    <property type="entry name" value="GST_NTER"/>
    <property type="match status" value="1"/>
</dbReference>